<proteinExistence type="predicted"/>
<reference evidence="1" key="1">
    <citation type="submission" date="2014-11" db="EMBL/GenBank/DDBJ databases">
        <authorList>
            <person name="Amaro Gonzalez C."/>
        </authorList>
    </citation>
    <scope>NUCLEOTIDE SEQUENCE</scope>
</reference>
<organism evidence="1">
    <name type="scientific">Anguilla anguilla</name>
    <name type="common">European freshwater eel</name>
    <name type="synonym">Muraena anguilla</name>
    <dbReference type="NCBI Taxonomy" id="7936"/>
    <lineage>
        <taxon>Eukaryota</taxon>
        <taxon>Metazoa</taxon>
        <taxon>Chordata</taxon>
        <taxon>Craniata</taxon>
        <taxon>Vertebrata</taxon>
        <taxon>Euteleostomi</taxon>
        <taxon>Actinopterygii</taxon>
        <taxon>Neopterygii</taxon>
        <taxon>Teleostei</taxon>
        <taxon>Anguilliformes</taxon>
        <taxon>Anguillidae</taxon>
        <taxon>Anguilla</taxon>
    </lineage>
</organism>
<reference evidence="1" key="2">
    <citation type="journal article" date="2015" name="Fish Shellfish Immunol.">
        <title>Early steps in the European eel (Anguilla anguilla)-Vibrio vulnificus interaction in the gills: Role of the RtxA13 toxin.</title>
        <authorList>
            <person name="Callol A."/>
            <person name="Pajuelo D."/>
            <person name="Ebbesson L."/>
            <person name="Teles M."/>
            <person name="MacKenzie S."/>
            <person name="Amaro C."/>
        </authorList>
    </citation>
    <scope>NUCLEOTIDE SEQUENCE</scope>
</reference>
<accession>A0A0E9QDT0</accession>
<dbReference type="EMBL" id="GBXM01094334">
    <property type="protein sequence ID" value="JAH14243.1"/>
    <property type="molecule type" value="Transcribed_RNA"/>
</dbReference>
<protein>
    <submittedName>
        <fullName evidence="1">Uncharacterized protein</fullName>
    </submittedName>
</protein>
<evidence type="ECO:0000313" key="1">
    <source>
        <dbReference type="EMBL" id="JAH14243.1"/>
    </source>
</evidence>
<dbReference type="AlphaFoldDB" id="A0A0E9QDT0"/>
<sequence length="37" mass="4268">MAERFCFSLSKSRSEAQRFLHGVNHCDTFSLAELSYV</sequence>
<name>A0A0E9QDT0_ANGAN</name>